<accession>A0A285CRA4</accession>
<protein>
    <submittedName>
        <fullName evidence="6">Fatty-acyl-CoA synthase</fullName>
    </submittedName>
</protein>
<keyword evidence="3" id="KW-0547">Nucleotide-binding</keyword>
<dbReference type="InterPro" id="IPR045851">
    <property type="entry name" value="AMP-bd_C_sf"/>
</dbReference>
<dbReference type="RefSeq" id="WP_097158353.1">
    <property type="nucleotide sequence ID" value="NZ_JBEPMQ010000002.1"/>
</dbReference>
<dbReference type="PANTHER" id="PTHR43201:SF5">
    <property type="entry name" value="MEDIUM-CHAIN ACYL-COA LIGASE ACSF2, MITOCHONDRIAL"/>
    <property type="match status" value="1"/>
</dbReference>
<evidence type="ECO:0000256" key="2">
    <source>
        <dbReference type="ARBA" id="ARBA00022598"/>
    </source>
</evidence>
<dbReference type="CDD" id="cd17631">
    <property type="entry name" value="FACL_FadD13-like"/>
    <property type="match status" value="1"/>
</dbReference>
<dbReference type="InterPro" id="IPR042099">
    <property type="entry name" value="ANL_N_sf"/>
</dbReference>
<dbReference type="GO" id="GO:0005524">
    <property type="term" value="F:ATP binding"/>
    <property type="evidence" value="ECO:0007669"/>
    <property type="project" value="UniProtKB-KW"/>
</dbReference>
<keyword evidence="7" id="KW-1185">Reference proteome</keyword>
<dbReference type="Gene3D" id="3.30.300.30">
    <property type="match status" value="1"/>
</dbReference>
<evidence type="ECO:0000313" key="7">
    <source>
        <dbReference type="Proteomes" id="UP000219546"/>
    </source>
</evidence>
<dbReference type="InterPro" id="IPR025110">
    <property type="entry name" value="AMP-bd_C"/>
</dbReference>
<dbReference type="Pfam" id="PF13193">
    <property type="entry name" value="AMP-binding_C"/>
    <property type="match status" value="1"/>
</dbReference>
<dbReference type="Pfam" id="PF00501">
    <property type="entry name" value="AMP-binding"/>
    <property type="match status" value="1"/>
</dbReference>
<dbReference type="GO" id="GO:0006631">
    <property type="term" value="P:fatty acid metabolic process"/>
    <property type="evidence" value="ECO:0007669"/>
    <property type="project" value="TreeGrafter"/>
</dbReference>
<reference evidence="6 7" key="1">
    <citation type="submission" date="2017-08" db="EMBL/GenBank/DDBJ databases">
        <authorList>
            <person name="de Groot N.N."/>
        </authorList>
    </citation>
    <scope>NUCLEOTIDE SEQUENCE [LARGE SCALE GENOMIC DNA]</scope>
    <source>
        <strain evidence="6 7">JC228</strain>
    </source>
</reference>
<evidence type="ECO:0000313" key="6">
    <source>
        <dbReference type="EMBL" id="SNX70061.1"/>
    </source>
</evidence>
<sequence>MQVELNWITSRARLSGDNIAVIDGETNQVYTYEQLDYRSNSLAYSLQNMGVKKGDRLAILSPNDVSYLDLLFACIKLNAIFVPLNWRLAKEEIEWILNDSEPACVFCHSDYTLMISDFARFSVITLHTEQYKSMVSGNRHPVLFEEQHERDALAMIYTGGTTGKPKGVILSHQSILWNAMNTIISWNLTKDDTTLTVLPMFHTGGLNALTIPILLMGGKVVLAQLFTPEKATRLLEQHQCTIVLFVPTMYQSFINSHVFTEHSYPSMKLFLSGGAPCPAEIYDAFKEKGILFKEGYGLTEAGPNNFYIDPEMAYEKRGSVGKPMLFNDAKIINDEGKEAKANEIGELWVKGKHGFELYWNNLEATVETKNDGWIATGDLAKKDEEGYYYIVGRKKDLIITGGENVYPLEVEQCLLKHPSILEAAVVGIPDMYWGEKVTGFLVVKDGSCLDDKEITDFCAQYLGKYKIPKTYHIVAELPKTHVGKIDKKRLKEMGIHKVRE</sequence>
<dbReference type="EMBL" id="OAOP01000003">
    <property type="protein sequence ID" value="SNX70061.1"/>
    <property type="molecule type" value="Genomic_DNA"/>
</dbReference>
<dbReference type="PANTHER" id="PTHR43201">
    <property type="entry name" value="ACYL-COA SYNTHETASE"/>
    <property type="match status" value="1"/>
</dbReference>
<dbReference type="PROSITE" id="PS00455">
    <property type="entry name" value="AMP_BINDING"/>
    <property type="match status" value="1"/>
</dbReference>
<proteinExistence type="inferred from homology"/>
<gene>
    <name evidence="6" type="ORF">SAMN05877753_103444</name>
</gene>
<evidence type="ECO:0000259" key="5">
    <source>
        <dbReference type="Pfam" id="PF13193"/>
    </source>
</evidence>
<feature type="domain" description="AMP-binding enzyme C-terminal" evidence="5">
    <location>
        <begin position="409"/>
        <end position="484"/>
    </location>
</feature>
<organism evidence="6 7">
    <name type="scientific">Bacillus oleivorans</name>
    <dbReference type="NCBI Taxonomy" id="1448271"/>
    <lineage>
        <taxon>Bacteria</taxon>
        <taxon>Bacillati</taxon>
        <taxon>Bacillota</taxon>
        <taxon>Bacilli</taxon>
        <taxon>Bacillales</taxon>
        <taxon>Bacillaceae</taxon>
        <taxon>Bacillus</taxon>
    </lineage>
</organism>
<dbReference type="InterPro" id="IPR000873">
    <property type="entry name" value="AMP-dep_synth/lig_dom"/>
</dbReference>
<dbReference type="InterPro" id="IPR020845">
    <property type="entry name" value="AMP-binding_CS"/>
</dbReference>
<dbReference type="OrthoDB" id="9757771at2"/>
<dbReference type="GO" id="GO:0031956">
    <property type="term" value="F:medium-chain fatty acid-CoA ligase activity"/>
    <property type="evidence" value="ECO:0007669"/>
    <property type="project" value="TreeGrafter"/>
</dbReference>
<keyword evidence="2" id="KW-0436">Ligase</keyword>
<dbReference type="Proteomes" id="UP000219546">
    <property type="component" value="Unassembled WGS sequence"/>
</dbReference>
<dbReference type="SUPFAM" id="SSF56801">
    <property type="entry name" value="Acetyl-CoA synthetase-like"/>
    <property type="match status" value="1"/>
</dbReference>
<keyword evidence="3" id="KW-0067">ATP-binding</keyword>
<evidence type="ECO:0000256" key="3">
    <source>
        <dbReference type="ARBA" id="ARBA00022840"/>
    </source>
</evidence>
<dbReference type="AlphaFoldDB" id="A0A285CRA4"/>
<feature type="domain" description="AMP-dependent synthetase/ligase" evidence="4">
    <location>
        <begin position="11"/>
        <end position="359"/>
    </location>
</feature>
<evidence type="ECO:0000259" key="4">
    <source>
        <dbReference type="Pfam" id="PF00501"/>
    </source>
</evidence>
<dbReference type="FunFam" id="3.30.300.30:FF:000008">
    <property type="entry name" value="2,3-dihydroxybenzoate-AMP ligase"/>
    <property type="match status" value="1"/>
</dbReference>
<dbReference type="Gene3D" id="3.40.50.12780">
    <property type="entry name" value="N-terminal domain of ligase-like"/>
    <property type="match status" value="1"/>
</dbReference>
<evidence type="ECO:0000256" key="1">
    <source>
        <dbReference type="ARBA" id="ARBA00006432"/>
    </source>
</evidence>
<name>A0A285CRA4_9BACI</name>
<comment type="similarity">
    <text evidence="1">Belongs to the ATP-dependent AMP-binding enzyme family.</text>
</comment>